<dbReference type="RefSeq" id="WP_150808080.1">
    <property type="nucleotide sequence ID" value="NZ_CABPSR010000001.1"/>
</dbReference>
<gene>
    <name evidence="7" type="ORF">PSP31121_00579</name>
</gene>
<sequence length="397" mass="41476">MTARGALRARLLGEANWPSLSRAFVATLPSIALLVLTGDHRWLATAAFVSICAAIVEERLALTLQGVLLHGAAIMLGFTIFVAVASRSGLFVALCACMAGASVCLTARGKHLRSLGNFTFLPSLYLANEALEHAAAQGLAVHPVSEAFYIAAGLMPVAALALGRQLASRPTPASSPRRQLALIRLSRTSDYGERRSVIGTCLTIVCSVALAAILVKWRSFGHGQWVIWSSASVVTGKIETARTKMHARTVGAAVGVPIGVLVGLALPRSAMVCDASLIAGLFTLVAFRRYIIGFGMRCAFIAVALTAGGNSTLASGERILDVLLGGMIGWTCVLVARSISQWTSGHVAGVAPGVSREPGSGCDKGYAAVSVVVLRASPPTNSHRKCGERHGRDRVDG</sequence>
<evidence type="ECO:0000256" key="3">
    <source>
        <dbReference type="ARBA" id="ARBA00022989"/>
    </source>
</evidence>
<feature type="transmembrane region" description="Helical" evidence="5">
    <location>
        <begin position="67"/>
        <end position="84"/>
    </location>
</feature>
<evidence type="ECO:0000256" key="1">
    <source>
        <dbReference type="ARBA" id="ARBA00004141"/>
    </source>
</evidence>
<accession>A0A5E5AUD2</accession>
<evidence type="ECO:0000256" key="4">
    <source>
        <dbReference type="ARBA" id="ARBA00023136"/>
    </source>
</evidence>
<dbReference type="Pfam" id="PF13515">
    <property type="entry name" value="FUSC_2"/>
    <property type="match status" value="1"/>
</dbReference>
<dbReference type="Proteomes" id="UP000335538">
    <property type="component" value="Unassembled WGS sequence"/>
</dbReference>
<feature type="transmembrane region" description="Helical" evidence="5">
    <location>
        <begin position="319"/>
        <end position="336"/>
    </location>
</feature>
<dbReference type="InterPro" id="IPR049453">
    <property type="entry name" value="Memb_transporter_dom"/>
</dbReference>
<name>A0A5E5AUD2_9BURK</name>
<keyword evidence="3 5" id="KW-1133">Transmembrane helix</keyword>
<feature type="transmembrane region" description="Helical" evidence="5">
    <location>
        <begin position="294"/>
        <end position="313"/>
    </location>
</feature>
<evidence type="ECO:0000256" key="2">
    <source>
        <dbReference type="ARBA" id="ARBA00022692"/>
    </source>
</evidence>
<proteinExistence type="predicted"/>
<dbReference type="AlphaFoldDB" id="A0A5E5AUD2"/>
<evidence type="ECO:0000313" key="7">
    <source>
        <dbReference type="EMBL" id="VVE75710.1"/>
    </source>
</evidence>
<keyword evidence="2 5" id="KW-0812">Transmembrane</keyword>
<evidence type="ECO:0000313" key="8">
    <source>
        <dbReference type="Proteomes" id="UP000335538"/>
    </source>
</evidence>
<organism evidence="7 8">
    <name type="scientific">Pandoraea sputorum</name>
    <dbReference type="NCBI Taxonomy" id="93222"/>
    <lineage>
        <taxon>Bacteria</taxon>
        <taxon>Pseudomonadati</taxon>
        <taxon>Pseudomonadota</taxon>
        <taxon>Betaproteobacteria</taxon>
        <taxon>Burkholderiales</taxon>
        <taxon>Burkholderiaceae</taxon>
        <taxon>Pandoraea</taxon>
    </lineage>
</organism>
<dbReference type="GO" id="GO:0016020">
    <property type="term" value="C:membrane"/>
    <property type="evidence" value="ECO:0007669"/>
    <property type="project" value="UniProtKB-SubCell"/>
</dbReference>
<evidence type="ECO:0000259" key="6">
    <source>
        <dbReference type="Pfam" id="PF13515"/>
    </source>
</evidence>
<feature type="transmembrane region" description="Helical" evidence="5">
    <location>
        <begin position="90"/>
        <end position="107"/>
    </location>
</feature>
<feature type="transmembrane region" description="Helical" evidence="5">
    <location>
        <begin position="245"/>
        <end position="263"/>
    </location>
</feature>
<reference evidence="7 8" key="1">
    <citation type="submission" date="2019-08" db="EMBL/GenBank/DDBJ databases">
        <authorList>
            <person name="Peeters C."/>
        </authorList>
    </citation>
    <scope>NUCLEOTIDE SEQUENCE [LARGE SCALE GENOMIC DNA]</scope>
    <source>
        <strain evidence="7 8">LMG 31121</strain>
    </source>
</reference>
<feature type="domain" description="Integral membrane bound transporter" evidence="6">
    <location>
        <begin position="210"/>
        <end position="331"/>
    </location>
</feature>
<keyword evidence="4 5" id="KW-0472">Membrane</keyword>
<dbReference type="EMBL" id="CABPSR010000001">
    <property type="protein sequence ID" value="VVE75710.1"/>
    <property type="molecule type" value="Genomic_DNA"/>
</dbReference>
<evidence type="ECO:0000256" key="5">
    <source>
        <dbReference type="SAM" id="Phobius"/>
    </source>
</evidence>
<feature type="transmembrane region" description="Helical" evidence="5">
    <location>
        <begin position="196"/>
        <end position="215"/>
    </location>
</feature>
<protein>
    <recommendedName>
        <fullName evidence="6">Integral membrane bound transporter domain-containing protein</fullName>
    </recommendedName>
</protein>
<comment type="subcellular location">
    <subcellularLocation>
        <location evidence="1">Membrane</location>
        <topology evidence="1">Multi-pass membrane protein</topology>
    </subcellularLocation>
</comment>